<comment type="caution">
    <text evidence="1">The sequence shown here is derived from an EMBL/GenBank/DDBJ whole genome shotgun (WGS) entry which is preliminary data.</text>
</comment>
<evidence type="ECO:0000313" key="2">
    <source>
        <dbReference type="Proteomes" id="UP000186268"/>
    </source>
</evidence>
<dbReference type="STRING" id="1873482.Xedl_02511"/>
<sequence length="102" mass="12109">MYVSEWAWVDNPIRLVKLALALSINEKWNRTFYSSRDSFDNGEMAYKLFFTQNCIKGEPAFFDTVTLFDDAENRFDEEQLRKAWSKEVFDALFLCRLPHPRG</sequence>
<dbReference type="RefSeq" id="WP_143187429.1">
    <property type="nucleotide sequence ID" value="NZ_CAWNAG010000079.1"/>
</dbReference>
<protein>
    <recommendedName>
        <fullName evidence="3">Terminase</fullName>
    </recommendedName>
</protein>
<dbReference type="OrthoDB" id="6631737at2"/>
<evidence type="ECO:0000313" key="1">
    <source>
        <dbReference type="EMBL" id="OKP02149.1"/>
    </source>
</evidence>
<accession>A0A1Q5TPK1</accession>
<dbReference type="Proteomes" id="UP000186268">
    <property type="component" value="Unassembled WGS sequence"/>
</dbReference>
<evidence type="ECO:0008006" key="3">
    <source>
        <dbReference type="Google" id="ProtNLM"/>
    </source>
</evidence>
<dbReference type="AlphaFoldDB" id="A0A1Q5TPK1"/>
<proteinExistence type="predicted"/>
<dbReference type="EMBL" id="MKGQ01000017">
    <property type="protein sequence ID" value="OKP02149.1"/>
    <property type="molecule type" value="Genomic_DNA"/>
</dbReference>
<name>A0A1Q5TPK1_9GAMM</name>
<organism evidence="1 2">
    <name type="scientific">Xenorhabdus eapokensis</name>
    <dbReference type="NCBI Taxonomy" id="1873482"/>
    <lineage>
        <taxon>Bacteria</taxon>
        <taxon>Pseudomonadati</taxon>
        <taxon>Pseudomonadota</taxon>
        <taxon>Gammaproteobacteria</taxon>
        <taxon>Enterobacterales</taxon>
        <taxon>Morganellaceae</taxon>
        <taxon>Xenorhabdus</taxon>
    </lineage>
</organism>
<reference evidence="1 2" key="1">
    <citation type="submission" date="2016-09" db="EMBL/GenBank/DDBJ databases">
        <title>Xenorhabdus thuongxuanensis sp. nov. and Xenorhabdus eapokensis sp. nov., isolated from Steinernema species.</title>
        <authorList>
            <person name="Kaempfer P."/>
            <person name="Tobias N.J."/>
            <person name="Phan Ke L."/>
            <person name="Bode H.B."/>
            <person name="Glaeser S.P."/>
        </authorList>
    </citation>
    <scope>NUCLEOTIDE SEQUENCE [LARGE SCALE GENOMIC DNA]</scope>
    <source>
        <strain evidence="1 2">DL20</strain>
    </source>
</reference>
<gene>
    <name evidence="1" type="ORF">Xedl_02511</name>
</gene>
<keyword evidence="2" id="KW-1185">Reference proteome</keyword>